<evidence type="ECO:0000313" key="17">
    <source>
        <dbReference type="EMBL" id="ENZ83670.1"/>
    </source>
</evidence>
<dbReference type="SUPFAM" id="SSF47384">
    <property type="entry name" value="Homodimeric domain of signal transducing histidine kinase"/>
    <property type="match status" value="1"/>
</dbReference>
<feature type="domain" description="Histidine kinase" evidence="15">
    <location>
        <begin position="206"/>
        <end position="422"/>
    </location>
</feature>
<keyword evidence="9" id="KW-0067">ATP-binding</keyword>
<dbReference type="InterPro" id="IPR003594">
    <property type="entry name" value="HATPase_dom"/>
</dbReference>
<keyword evidence="18" id="KW-1185">Reference proteome</keyword>
<dbReference type="FunFam" id="3.30.565.10:FF:000010">
    <property type="entry name" value="Sensor histidine kinase RcsC"/>
    <property type="match status" value="1"/>
</dbReference>
<dbReference type="GO" id="GO:0005524">
    <property type="term" value="F:ATP binding"/>
    <property type="evidence" value="ECO:0007669"/>
    <property type="project" value="UniProtKB-KW"/>
</dbReference>
<dbReference type="Gene3D" id="3.30.565.10">
    <property type="entry name" value="Histidine kinase-like ATPase, C-terminal domain"/>
    <property type="match status" value="1"/>
</dbReference>
<protein>
    <recommendedName>
        <fullName evidence="3">histidine kinase</fullName>
        <ecNumber evidence="3">2.7.13.3</ecNumber>
    </recommendedName>
</protein>
<feature type="transmembrane region" description="Helical" evidence="14">
    <location>
        <begin position="38"/>
        <end position="58"/>
    </location>
</feature>
<dbReference type="Pfam" id="PF02518">
    <property type="entry name" value="HATPase_c"/>
    <property type="match status" value="1"/>
</dbReference>
<dbReference type="FunFam" id="1.10.287.130:FF:000004">
    <property type="entry name" value="Ethylene receptor 1"/>
    <property type="match status" value="1"/>
</dbReference>
<keyword evidence="11" id="KW-0902">Two-component regulatory system</keyword>
<evidence type="ECO:0000313" key="18">
    <source>
        <dbReference type="Proteomes" id="UP000013063"/>
    </source>
</evidence>
<evidence type="ECO:0000256" key="6">
    <source>
        <dbReference type="ARBA" id="ARBA00022692"/>
    </source>
</evidence>
<dbReference type="Gene3D" id="1.10.287.130">
    <property type="match status" value="1"/>
</dbReference>
<dbReference type="Pfam" id="PF00512">
    <property type="entry name" value="HisKA"/>
    <property type="match status" value="1"/>
</dbReference>
<dbReference type="InterPro" id="IPR036890">
    <property type="entry name" value="HATPase_C_sf"/>
</dbReference>
<dbReference type="AlphaFoldDB" id="R0D5P5"/>
<dbReference type="Gene3D" id="3.40.50.2300">
    <property type="match status" value="1"/>
</dbReference>
<feature type="transmembrane region" description="Helical" evidence="14">
    <location>
        <begin position="149"/>
        <end position="170"/>
    </location>
</feature>
<evidence type="ECO:0000256" key="2">
    <source>
        <dbReference type="ARBA" id="ARBA00004370"/>
    </source>
</evidence>
<evidence type="ECO:0000259" key="16">
    <source>
        <dbReference type="PROSITE" id="PS50110"/>
    </source>
</evidence>
<proteinExistence type="predicted"/>
<evidence type="ECO:0000259" key="15">
    <source>
        <dbReference type="PROSITE" id="PS50109"/>
    </source>
</evidence>
<feature type="modified residue" description="4-aspartylphosphate" evidence="13">
    <location>
        <position position="491"/>
    </location>
</feature>
<evidence type="ECO:0000256" key="7">
    <source>
        <dbReference type="ARBA" id="ARBA00022741"/>
    </source>
</evidence>
<keyword evidence="7" id="KW-0547">Nucleotide-binding</keyword>
<reference evidence="17 18" key="1">
    <citation type="journal article" date="2013" name="Genome Announc.">
        <title>Draft Genome Sequence for Caulobacter sp. Strain OR37, a Bacterium Tolerant to Heavy Metals.</title>
        <authorList>
            <person name="Utturkar S.M."/>
            <person name="Bollmann A."/>
            <person name="Brzoska R.M."/>
            <person name="Klingeman D.M."/>
            <person name="Epstein S.E."/>
            <person name="Palumbo A.V."/>
            <person name="Brown S.D."/>
        </authorList>
    </citation>
    <scope>NUCLEOTIDE SEQUENCE [LARGE SCALE GENOMIC DNA]</scope>
    <source>
        <strain evidence="17 18">OR37</strain>
    </source>
</reference>
<keyword evidence="8 17" id="KW-0418">Kinase</keyword>
<evidence type="ECO:0000256" key="3">
    <source>
        <dbReference type="ARBA" id="ARBA00012438"/>
    </source>
</evidence>
<feature type="transmembrane region" description="Helical" evidence="14">
    <location>
        <begin position="98"/>
        <end position="119"/>
    </location>
</feature>
<dbReference type="SMART" id="SM00387">
    <property type="entry name" value="HATPase_c"/>
    <property type="match status" value="1"/>
</dbReference>
<dbReference type="PATRIC" id="fig|1292034.3.peg.172"/>
<evidence type="ECO:0000256" key="4">
    <source>
        <dbReference type="ARBA" id="ARBA00022553"/>
    </source>
</evidence>
<dbReference type="CDD" id="cd00082">
    <property type="entry name" value="HisKA"/>
    <property type="match status" value="1"/>
</dbReference>
<dbReference type="InterPro" id="IPR005467">
    <property type="entry name" value="His_kinase_dom"/>
</dbReference>
<organism evidence="17 18">
    <name type="scientific">Caulobacter vibrioides OR37</name>
    <dbReference type="NCBI Taxonomy" id="1292034"/>
    <lineage>
        <taxon>Bacteria</taxon>
        <taxon>Pseudomonadati</taxon>
        <taxon>Pseudomonadota</taxon>
        <taxon>Alphaproteobacteria</taxon>
        <taxon>Caulobacterales</taxon>
        <taxon>Caulobacteraceae</taxon>
        <taxon>Caulobacter</taxon>
    </lineage>
</organism>
<feature type="transmembrane region" description="Helical" evidence="14">
    <location>
        <begin position="12"/>
        <end position="32"/>
    </location>
</feature>
<evidence type="ECO:0000256" key="13">
    <source>
        <dbReference type="PROSITE-ProRule" id="PRU00169"/>
    </source>
</evidence>
<dbReference type="SMART" id="SM00448">
    <property type="entry name" value="REC"/>
    <property type="match status" value="1"/>
</dbReference>
<comment type="catalytic activity">
    <reaction evidence="1">
        <text>ATP + protein L-histidine = ADP + protein N-phospho-L-histidine.</text>
        <dbReference type="EC" id="2.7.13.3"/>
    </reaction>
</comment>
<gene>
    <name evidence="17" type="ORF">OR37_00175</name>
</gene>
<feature type="transmembrane region" description="Helical" evidence="14">
    <location>
        <begin position="126"/>
        <end position="143"/>
    </location>
</feature>
<evidence type="ECO:0000256" key="1">
    <source>
        <dbReference type="ARBA" id="ARBA00000085"/>
    </source>
</evidence>
<dbReference type="OrthoDB" id="7178349at2"/>
<evidence type="ECO:0000256" key="12">
    <source>
        <dbReference type="ARBA" id="ARBA00023136"/>
    </source>
</evidence>
<comment type="caution">
    <text evidence="17">The sequence shown here is derived from an EMBL/GenBank/DDBJ whole genome shotgun (WGS) entry which is preliminary data.</text>
</comment>
<dbReference type="CDD" id="cd17546">
    <property type="entry name" value="REC_hyHK_CKI1_RcsC-like"/>
    <property type="match status" value="1"/>
</dbReference>
<dbReference type="EC" id="2.7.13.3" evidence="3"/>
<dbReference type="PANTHER" id="PTHR45339:SF5">
    <property type="entry name" value="HISTIDINE KINASE"/>
    <property type="match status" value="1"/>
</dbReference>
<feature type="domain" description="Response regulatory" evidence="16">
    <location>
        <begin position="442"/>
        <end position="561"/>
    </location>
</feature>
<dbReference type="GO" id="GO:0000155">
    <property type="term" value="F:phosphorelay sensor kinase activity"/>
    <property type="evidence" value="ECO:0007669"/>
    <property type="project" value="InterPro"/>
</dbReference>
<dbReference type="Proteomes" id="UP000013063">
    <property type="component" value="Unassembled WGS sequence"/>
</dbReference>
<comment type="subcellular location">
    <subcellularLocation>
        <location evidence="2">Membrane</location>
    </subcellularLocation>
</comment>
<dbReference type="STRING" id="1292034.OR37_00175"/>
<feature type="transmembrane region" description="Helical" evidence="14">
    <location>
        <begin position="70"/>
        <end position="92"/>
    </location>
</feature>
<dbReference type="PANTHER" id="PTHR45339">
    <property type="entry name" value="HYBRID SIGNAL TRANSDUCTION HISTIDINE KINASE J"/>
    <property type="match status" value="1"/>
</dbReference>
<evidence type="ECO:0000256" key="9">
    <source>
        <dbReference type="ARBA" id="ARBA00022840"/>
    </source>
</evidence>
<evidence type="ECO:0000256" key="8">
    <source>
        <dbReference type="ARBA" id="ARBA00022777"/>
    </source>
</evidence>
<dbReference type="InterPro" id="IPR036097">
    <property type="entry name" value="HisK_dim/P_sf"/>
</dbReference>
<dbReference type="GO" id="GO:0016020">
    <property type="term" value="C:membrane"/>
    <property type="evidence" value="ECO:0007669"/>
    <property type="project" value="UniProtKB-SubCell"/>
</dbReference>
<dbReference type="InterPro" id="IPR004358">
    <property type="entry name" value="Sig_transdc_His_kin-like_C"/>
</dbReference>
<accession>R0D5P5</accession>
<keyword evidence="5" id="KW-0808">Transferase</keyword>
<dbReference type="PRINTS" id="PR00344">
    <property type="entry name" value="BCTRLSENSOR"/>
</dbReference>
<dbReference type="PROSITE" id="PS50110">
    <property type="entry name" value="RESPONSE_REGULATORY"/>
    <property type="match status" value="1"/>
</dbReference>
<dbReference type="SUPFAM" id="SSF55874">
    <property type="entry name" value="ATPase domain of HSP90 chaperone/DNA topoisomerase II/histidine kinase"/>
    <property type="match status" value="1"/>
</dbReference>
<keyword evidence="10 14" id="KW-1133">Transmembrane helix</keyword>
<dbReference type="eggNOG" id="COG2205">
    <property type="taxonomic scope" value="Bacteria"/>
</dbReference>
<evidence type="ECO:0000256" key="10">
    <source>
        <dbReference type="ARBA" id="ARBA00022989"/>
    </source>
</evidence>
<keyword evidence="12 14" id="KW-0472">Membrane</keyword>
<evidence type="ECO:0000256" key="14">
    <source>
        <dbReference type="SAM" id="Phobius"/>
    </source>
</evidence>
<keyword evidence="4 13" id="KW-0597">Phosphoprotein</keyword>
<keyword evidence="6 14" id="KW-0812">Transmembrane</keyword>
<dbReference type="Pfam" id="PF00072">
    <property type="entry name" value="Response_reg"/>
    <property type="match status" value="1"/>
</dbReference>
<dbReference type="SMART" id="SM00388">
    <property type="entry name" value="HisKA"/>
    <property type="match status" value="1"/>
</dbReference>
<evidence type="ECO:0000256" key="11">
    <source>
        <dbReference type="ARBA" id="ARBA00023012"/>
    </source>
</evidence>
<sequence length="564" mass="60569" precursor="true">MSWRSIVEHRRRDLLSIVPMTLLAAAGAAAWLGPRASLIWLGAVSILIAANQAFCHFIRIRKNNVRGLEVAMMAFTFVYTFVYAALPAMLIAHGERTSILAGAAMMGAIALSCTAEFVISRGIGGAALGALILHVMLVAIGTLETTSPLLQALSLIAVLCFFAYVLQYALRREVDVRDMAKATALAQAREAEAAAANQAKTAFLATMSHEIRTPLNGILGMTQVMEADALSPEQRERLTVVRRSGQALTQILNDVLDLARIESGQLELRPEPFDLRELLEGCAQTFAALAEGKGLTHGLSIQPEAEGVYLGDSGRMRQILHNLLSNAVKFTEVGGVSIAAVWRDGHLELTVADTGPGVPESEQERLFGRFVLLDDIATRRHGGAGLGLAICRELARGMGGEVSLFSRPGQGSAFTVSAPLRKIASAAPVEAAEPPPAPPPLRLLAAEDNPTNQLVLSAVLRQVGVEPVMVDNGAKALEAWRDGQWDVVLMDIHMPVMDGLTALKEIRRLEAERGLRRTPVIALTANAMRHQVDHLLEAGMDDHVAKPIDIADLLRALDRAVQAA</sequence>
<evidence type="ECO:0000256" key="5">
    <source>
        <dbReference type="ARBA" id="ARBA00022679"/>
    </source>
</evidence>
<dbReference type="InterPro" id="IPR011006">
    <property type="entry name" value="CheY-like_superfamily"/>
</dbReference>
<name>R0D5P5_CAUVI</name>
<dbReference type="PROSITE" id="PS50109">
    <property type="entry name" value="HIS_KIN"/>
    <property type="match status" value="1"/>
</dbReference>
<dbReference type="EMBL" id="APMP01000001">
    <property type="protein sequence ID" value="ENZ83670.1"/>
    <property type="molecule type" value="Genomic_DNA"/>
</dbReference>
<dbReference type="InterPro" id="IPR001789">
    <property type="entry name" value="Sig_transdc_resp-reg_receiver"/>
</dbReference>
<dbReference type="InterPro" id="IPR003661">
    <property type="entry name" value="HisK_dim/P_dom"/>
</dbReference>
<dbReference type="SUPFAM" id="SSF52172">
    <property type="entry name" value="CheY-like"/>
    <property type="match status" value="1"/>
</dbReference>
<dbReference type="CDD" id="cd16922">
    <property type="entry name" value="HATPase_EvgS-ArcB-TorS-like"/>
    <property type="match status" value="1"/>
</dbReference>